<protein>
    <submittedName>
        <fullName evidence="2">Uncharacterized protein</fullName>
    </submittedName>
</protein>
<dbReference type="Proteomes" id="UP000299102">
    <property type="component" value="Unassembled WGS sequence"/>
</dbReference>
<sequence length="75" mass="8485">MQPSSQGGSRSRGSVGIEYNNETKTQRRKCPDPKDAAPLSTEVVDFQLFTLARYVFGVRSRRSSPTRRQRPRLTA</sequence>
<gene>
    <name evidence="2" type="ORF">EVAR_12164_1</name>
</gene>
<comment type="caution">
    <text evidence="2">The sequence shown here is derived from an EMBL/GenBank/DDBJ whole genome shotgun (WGS) entry which is preliminary data.</text>
</comment>
<name>A0A4C1UIA9_EUMVA</name>
<evidence type="ECO:0000313" key="2">
    <source>
        <dbReference type="EMBL" id="GBP25686.1"/>
    </source>
</evidence>
<dbReference type="EMBL" id="BGZK01000171">
    <property type="protein sequence ID" value="GBP25686.1"/>
    <property type="molecule type" value="Genomic_DNA"/>
</dbReference>
<feature type="compositionally biased region" description="Low complexity" evidence="1">
    <location>
        <begin position="1"/>
        <end position="16"/>
    </location>
</feature>
<evidence type="ECO:0000256" key="1">
    <source>
        <dbReference type="SAM" id="MobiDB-lite"/>
    </source>
</evidence>
<reference evidence="2 3" key="1">
    <citation type="journal article" date="2019" name="Commun. Biol.">
        <title>The bagworm genome reveals a unique fibroin gene that provides high tensile strength.</title>
        <authorList>
            <person name="Kono N."/>
            <person name="Nakamura H."/>
            <person name="Ohtoshi R."/>
            <person name="Tomita M."/>
            <person name="Numata K."/>
            <person name="Arakawa K."/>
        </authorList>
    </citation>
    <scope>NUCLEOTIDE SEQUENCE [LARGE SCALE GENOMIC DNA]</scope>
</reference>
<accession>A0A4C1UIA9</accession>
<dbReference type="AlphaFoldDB" id="A0A4C1UIA9"/>
<keyword evidence="3" id="KW-1185">Reference proteome</keyword>
<proteinExistence type="predicted"/>
<feature type="region of interest" description="Disordered" evidence="1">
    <location>
        <begin position="1"/>
        <end position="39"/>
    </location>
</feature>
<evidence type="ECO:0000313" key="3">
    <source>
        <dbReference type="Proteomes" id="UP000299102"/>
    </source>
</evidence>
<organism evidence="2 3">
    <name type="scientific">Eumeta variegata</name>
    <name type="common">Bagworm moth</name>
    <name type="synonym">Eumeta japonica</name>
    <dbReference type="NCBI Taxonomy" id="151549"/>
    <lineage>
        <taxon>Eukaryota</taxon>
        <taxon>Metazoa</taxon>
        <taxon>Ecdysozoa</taxon>
        <taxon>Arthropoda</taxon>
        <taxon>Hexapoda</taxon>
        <taxon>Insecta</taxon>
        <taxon>Pterygota</taxon>
        <taxon>Neoptera</taxon>
        <taxon>Endopterygota</taxon>
        <taxon>Lepidoptera</taxon>
        <taxon>Glossata</taxon>
        <taxon>Ditrysia</taxon>
        <taxon>Tineoidea</taxon>
        <taxon>Psychidae</taxon>
        <taxon>Oiketicinae</taxon>
        <taxon>Eumeta</taxon>
    </lineage>
</organism>